<dbReference type="RefSeq" id="WP_173067923.1">
    <property type="nucleotide sequence ID" value="NZ_AP022853.1"/>
</dbReference>
<sequence>MKPLWIAATLCLCVTACSEEKKPYPAPLPKTPAAPLFTGERQALDKAGGAEQPVNTQARENAQKTEQQ</sequence>
<dbReference type="EMBL" id="AP022853">
    <property type="protein sequence ID" value="BCB28467.1"/>
    <property type="molecule type" value="Genomic_DNA"/>
</dbReference>
<evidence type="ECO:0000313" key="2">
    <source>
        <dbReference type="EMBL" id="BCB28467.1"/>
    </source>
</evidence>
<dbReference type="Proteomes" id="UP000502260">
    <property type="component" value="Chromosome"/>
</dbReference>
<protein>
    <submittedName>
        <fullName evidence="2">Uncharacterized protein</fullName>
    </submittedName>
</protein>
<name>A0A6F8VH90_9PROT</name>
<evidence type="ECO:0000256" key="1">
    <source>
        <dbReference type="SAM" id="MobiDB-lite"/>
    </source>
</evidence>
<accession>A0A6F8VH90</accession>
<evidence type="ECO:0000313" key="3">
    <source>
        <dbReference type="Proteomes" id="UP000502260"/>
    </source>
</evidence>
<dbReference type="AlphaFoldDB" id="A0A6F8VH90"/>
<gene>
    <name evidence="2" type="ORF">SKTS_33530</name>
</gene>
<organism evidence="2 3">
    <name type="scientific">Sulfurimicrobium lacus</name>
    <dbReference type="NCBI Taxonomy" id="2715678"/>
    <lineage>
        <taxon>Bacteria</taxon>
        <taxon>Pseudomonadati</taxon>
        <taxon>Pseudomonadota</taxon>
        <taxon>Betaproteobacteria</taxon>
        <taxon>Nitrosomonadales</taxon>
        <taxon>Sulfuricellaceae</taxon>
        <taxon>Sulfurimicrobium</taxon>
    </lineage>
</organism>
<keyword evidence="3" id="KW-1185">Reference proteome</keyword>
<reference evidence="3" key="1">
    <citation type="submission" date="2020-03" db="EMBL/GenBank/DDBJ databases">
        <title>Complete genome sequence of sulfur-oxidizing bacterium skT11.</title>
        <authorList>
            <person name="Kanda M."/>
            <person name="Kojima H."/>
            <person name="Fukui M."/>
        </authorList>
    </citation>
    <scope>NUCLEOTIDE SEQUENCE [LARGE SCALE GENOMIC DNA]</scope>
    <source>
        <strain evidence="3">skT11</strain>
    </source>
</reference>
<proteinExistence type="predicted"/>
<feature type="region of interest" description="Disordered" evidence="1">
    <location>
        <begin position="44"/>
        <end position="68"/>
    </location>
</feature>
<dbReference type="KEGG" id="slac:SKTS_33530"/>